<dbReference type="SUPFAM" id="SSF101420">
    <property type="entry name" value="C-terminal domain of Ku80"/>
    <property type="match status" value="1"/>
</dbReference>
<dbReference type="Pfam" id="PF04434">
    <property type="entry name" value="SWIM"/>
    <property type="match status" value="1"/>
</dbReference>
<dbReference type="InterPro" id="IPR036494">
    <property type="entry name" value="Ku_C_sf"/>
</dbReference>
<evidence type="ECO:0000259" key="2">
    <source>
        <dbReference type="PROSITE" id="PS50966"/>
    </source>
</evidence>
<dbReference type="GO" id="GO:0008270">
    <property type="term" value="F:zinc ion binding"/>
    <property type="evidence" value="ECO:0007669"/>
    <property type="project" value="UniProtKB-KW"/>
</dbReference>
<keyword evidence="4" id="KW-1185">Reference proteome</keyword>
<dbReference type="AlphaFoldDB" id="A0A7S7R9Q8"/>
<dbReference type="InterPro" id="IPR007527">
    <property type="entry name" value="Znf_SWIM"/>
</dbReference>
<dbReference type="KEGG" id="aia:AWH56_015365"/>
<feature type="domain" description="SWIM-type" evidence="2">
    <location>
        <begin position="55"/>
        <end position="88"/>
    </location>
</feature>
<dbReference type="PROSITE" id="PS50966">
    <property type="entry name" value="ZF_SWIM"/>
    <property type="match status" value="1"/>
</dbReference>
<evidence type="ECO:0000313" key="4">
    <source>
        <dbReference type="Proteomes" id="UP000180175"/>
    </source>
</evidence>
<organism evidence="3 4">
    <name type="scientific">Anaerobacillus isosaccharinicus</name>
    <dbReference type="NCBI Taxonomy" id="1532552"/>
    <lineage>
        <taxon>Bacteria</taxon>
        <taxon>Bacillati</taxon>
        <taxon>Bacillota</taxon>
        <taxon>Bacilli</taxon>
        <taxon>Bacillales</taxon>
        <taxon>Bacillaceae</taxon>
        <taxon>Anaerobacillus</taxon>
    </lineage>
</organism>
<dbReference type="EMBL" id="CP063356">
    <property type="protein sequence ID" value="QOY34114.1"/>
    <property type="molecule type" value="Genomic_DNA"/>
</dbReference>
<sequence length="528" mass="62686">MNKKQLRINIDYFLEHYFQSRIIERGLHYFYNDNVTKLELANDKISAIVTGTTSYEVEVNLENLTLSHCNCPYESKCKHLVAVLLEFKKLLDDSPALSLVGTSEYPFNKPEYVMERLASDLEAYVNEVYHLLSKSGHFSNDQSSLVIKQFFDELQQKEVVEVNQLQILAMTVMMDELYKKANEYETYSFRQNRFLAFFNELFHYGYPTMKNEVINDTFFSKWYTEFLFKQLNQKDAGSPYEKLIATWLLCEEREALLLNHANKLLKEYKDKNLFLTKLTSLLFLQANDGARSIALLKDLKAKLHHSDLIDHFLLMEQKNDFVMMKHWFELFFPAEKPKQGSVLGKLYEDMLVETGTNEEKLTIVWKNWLNQPSFLTYKNRITKCDEKEKEQILEYIIPKLQADLYRPQTEAIFYQIAREESLFELAFTSLLTNKKEANIITPEIQKLFKTVMSKKPELLLPFYHQLVERLVQKKSRVHYEEAAQYIRQLKTIYVKLNKEQTFNTYVLGLKQRFKTYRAFIQELKRIDK</sequence>
<dbReference type="RefSeq" id="WP_182081099.1">
    <property type="nucleotide sequence ID" value="NZ_CP063356.2"/>
</dbReference>
<keyword evidence="1" id="KW-0479">Metal-binding</keyword>
<gene>
    <name evidence="3" type="ORF">AWH56_015365</name>
</gene>
<proteinExistence type="predicted"/>
<reference evidence="3 4" key="1">
    <citation type="journal article" date="2017" name="Genome Announc.">
        <title>Draft Genome Sequences of Four Alkaliphilic Bacteria Belonging to the Anaerobacillus Genus.</title>
        <authorList>
            <person name="Bassil N.M."/>
            <person name="Lloyd J.R."/>
        </authorList>
    </citation>
    <scope>NUCLEOTIDE SEQUENCE [LARGE SCALE GENOMIC DNA]</scope>
    <source>
        <strain evidence="3 4">NB2006</strain>
    </source>
</reference>
<keyword evidence="1" id="KW-0862">Zinc</keyword>
<name>A0A7S7R9Q8_9BACI</name>
<reference evidence="3 4" key="2">
    <citation type="journal article" date="2019" name="Int. J. Syst. Evol. Microbiol.">
        <title>Anaerobacillus isosaccharinicus sp. nov., an alkaliphilic bacterium which degrades isosaccharinic acid.</title>
        <authorList>
            <person name="Bassil N.M."/>
            <person name="Lloyd J.R."/>
        </authorList>
    </citation>
    <scope>NUCLEOTIDE SEQUENCE [LARGE SCALE GENOMIC DNA]</scope>
    <source>
        <strain evidence="3 4">NB2006</strain>
    </source>
</reference>
<protein>
    <submittedName>
        <fullName evidence="3">SWIM zinc finger family protein</fullName>
    </submittedName>
</protein>
<dbReference type="Proteomes" id="UP000180175">
    <property type="component" value="Chromosome"/>
</dbReference>
<accession>A0A7S7R9Q8</accession>
<keyword evidence="1" id="KW-0863">Zinc-finger</keyword>
<evidence type="ECO:0000256" key="1">
    <source>
        <dbReference type="PROSITE-ProRule" id="PRU00325"/>
    </source>
</evidence>
<evidence type="ECO:0000313" key="3">
    <source>
        <dbReference type="EMBL" id="QOY34114.1"/>
    </source>
</evidence>